<proteinExistence type="predicted"/>
<evidence type="ECO:0000313" key="3">
    <source>
        <dbReference type="Proteomes" id="UP000245207"/>
    </source>
</evidence>
<gene>
    <name evidence="2" type="ORF">CTI12_AA566790</name>
</gene>
<organism evidence="2 3">
    <name type="scientific">Artemisia annua</name>
    <name type="common">Sweet wormwood</name>
    <dbReference type="NCBI Taxonomy" id="35608"/>
    <lineage>
        <taxon>Eukaryota</taxon>
        <taxon>Viridiplantae</taxon>
        <taxon>Streptophyta</taxon>
        <taxon>Embryophyta</taxon>
        <taxon>Tracheophyta</taxon>
        <taxon>Spermatophyta</taxon>
        <taxon>Magnoliopsida</taxon>
        <taxon>eudicotyledons</taxon>
        <taxon>Gunneridae</taxon>
        <taxon>Pentapetalae</taxon>
        <taxon>asterids</taxon>
        <taxon>campanulids</taxon>
        <taxon>Asterales</taxon>
        <taxon>Asteraceae</taxon>
        <taxon>Asteroideae</taxon>
        <taxon>Anthemideae</taxon>
        <taxon>Artemisiinae</taxon>
        <taxon>Artemisia</taxon>
    </lineage>
</organism>
<dbReference type="AlphaFoldDB" id="A0A2U1KTD4"/>
<comment type="caution">
    <text evidence="2">The sequence shown here is derived from an EMBL/GenBank/DDBJ whole genome shotgun (WGS) entry which is preliminary data.</text>
</comment>
<protein>
    <submittedName>
        <fullName evidence="2">Zinc finger, CCHC-type, Retrotransposon gag domain protein</fullName>
    </submittedName>
</protein>
<name>A0A2U1KTD4_ARTAN</name>
<evidence type="ECO:0000259" key="1">
    <source>
        <dbReference type="Pfam" id="PF03732"/>
    </source>
</evidence>
<dbReference type="Proteomes" id="UP000245207">
    <property type="component" value="Unassembled WGS sequence"/>
</dbReference>
<feature type="domain" description="Retrotransposon gag" evidence="1">
    <location>
        <begin position="71"/>
        <end position="165"/>
    </location>
</feature>
<keyword evidence="3" id="KW-1185">Reference proteome</keyword>
<dbReference type="OrthoDB" id="1697926at2759"/>
<dbReference type="EMBL" id="PKPP01014149">
    <property type="protein sequence ID" value="PWA39999.1"/>
    <property type="molecule type" value="Genomic_DNA"/>
</dbReference>
<accession>A0A2U1KTD4</accession>
<reference evidence="2 3" key="1">
    <citation type="journal article" date="2018" name="Mol. Plant">
        <title>The genome of Artemisia annua provides insight into the evolution of Asteraceae family and artemisinin biosynthesis.</title>
        <authorList>
            <person name="Shen Q."/>
            <person name="Zhang L."/>
            <person name="Liao Z."/>
            <person name="Wang S."/>
            <person name="Yan T."/>
            <person name="Shi P."/>
            <person name="Liu M."/>
            <person name="Fu X."/>
            <person name="Pan Q."/>
            <person name="Wang Y."/>
            <person name="Lv Z."/>
            <person name="Lu X."/>
            <person name="Zhang F."/>
            <person name="Jiang W."/>
            <person name="Ma Y."/>
            <person name="Chen M."/>
            <person name="Hao X."/>
            <person name="Li L."/>
            <person name="Tang Y."/>
            <person name="Lv G."/>
            <person name="Zhou Y."/>
            <person name="Sun X."/>
            <person name="Brodelius P.E."/>
            <person name="Rose J.K.C."/>
            <person name="Tang K."/>
        </authorList>
    </citation>
    <scope>NUCLEOTIDE SEQUENCE [LARGE SCALE GENOMIC DNA]</scope>
    <source>
        <strain evidence="3">cv. Huhao1</strain>
        <tissue evidence="2">Leaf</tissue>
    </source>
</reference>
<sequence length="202" mass="23725">MCKEFDELKKEGGVEKSTKNDKATYRDFTTCDVSKFTGKLNPIVSTGWLTAVEGVFRTSACEEKKKVIYALNYLRDSAKTWWEGNVCENGEAWAETCLWKEFKELFNVEYAPAEEVDKIREKFQSLTHTHETVNELWKKFNDMIPYCLEYHGNEKLKLDKFQRMLKDDNREVISPFKCTTLEDLLSRAHVREADIARKKIRK</sequence>
<evidence type="ECO:0000313" key="2">
    <source>
        <dbReference type="EMBL" id="PWA39999.1"/>
    </source>
</evidence>
<dbReference type="InterPro" id="IPR005162">
    <property type="entry name" value="Retrotrans_gag_dom"/>
</dbReference>
<dbReference type="Pfam" id="PF03732">
    <property type="entry name" value="Retrotrans_gag"/>
    <property type="match status" value="1"/>
</dbReference>